<proteinExistence type="inferred from homology"/>
<evidence type="ECO:0000256" key="7">
    <source>
        <dbReference type="PROSITE-ProRule" id="PRU01360"/>
    </source>
</evidence>
<dbReference type="Pfam" id="PF07715">
    <property type="entry name" value="Plug"/>
    <property type="match status" value="1"/>
</dbReference>
<protein>
    <submittedName>
        <fullName evidence="10">TonB-dependent receptor plug</fullName>
    </submittedName>
</protein>
<feature type="domain" description="TonB-dependent receptor plug" evidence="9">
    <location>
        <begin position="81"/>
        <end position="178"/>
    </location>
</feature>
<reference evidence="10 11" key="1">
    <citation type="journal article" date="2011" name="J. Bacteriol.">
        <title>Genome sequence of the verrucomicrobium Opitutus terrae PB90-1, an abundant inhabitant of rice paddy soil ecosystems.</title>
        <authorList>
            <person name="van Passel M.W."/>
            <person name="Kant R."/>
            <person name="Palva A."/>
            <person name="Copeland A."/>
            <person name="Lucas S."/>
            <person name="Lapidus A."/>
            <person name="Glavina del Rio T."/>
            <person name="Pitluck S."/>
            <person name="Goltsman E."/>
            <person name="Clum A."/>
            <person name="Sun H."/>
            <person name="Schmutz J."/>
            <person name="Larimer F.W."/>
            <person name="Land M.L."/>
            <person name="Hauser L."/>
            <person name="Kyrpides N."/>
            <person name="Mikhailova N."/>
            <person name="Richardson P.P."/>
            <person name="Janssen P.H."/>
            <person name="de Vos W.M."/>
            <person name="Smidt H."/>
        </authorList>
    </citation>
    <scope>NUCLEOTIDE SEQUENCE [LARGE SCALE GENOMIC DNA]</scope>
    <source>
        <strain evidence="11">DSM 11246 / JCM 15787 / PB90-1</strain>
    </source>
</reference>
<dbReference type="OrthoDB" id="176181at2"/>
<evidence type="ECO:0000259" key="9">
    <source>
        <dbReference type="Pfam" id="PF07715"/>
    </source>
</evidence>
<dbReference type="InterPro" id="IPR039426">
    <property type="entry name" value="TonB-dep_rcpt-like"/>
</dbReference>
<dbReference type="Gene3D" id="2.40.170.20">
    <property type="entry name" value="TonB-dependent receptor, beta-barrel domain"/>
    <property type="match status" value="1"/>
</dbReference>
<accession>B1ZXK3</accession>
<feature type="signal peptide" evidence="8">
    <location>
        <begin position="1"/>
        <end position="32"/>
    </location>
</feature>
<dbReference type="HOGENOM" id="CLU_340923_0_0_0"/>
<evidence type="ECO:0000256" key="2">
    <source>
        <dbReference type="ARBA" id="ARBA00022448"/>
    </source>
</evidence>
<evidence type="ECO:0000256" key="5">
    <source>
        <dbReference type="ARBA" id="ARBA00023136"/>
    </source>
</evidence>
<gene>
    <name evidence="10" type="ordered locus">Oter_3723</name>
</gene>
<dbReference type="PANTHER" id="PTHR32552">
    <property type="entry name" value="FERRICHROME IRON RECEPTOR-RELATED"/>
    <property type="match status" value="1"/>
</dbReference>
<dbReference type="eggNOG" id="COG4774">
    <property type="taxonomic scope" value="Bacteria"/>
</dbReference>
<comment type="subcellular location">
    <subcellularLocation>
        <location evidence="1 7">Cell outer membrane</location>
        <topology evidence="1 7">Multi-pass membrane protein</topology>
    </subcellularLocation>
</comment>
<keyword evidence="4 7" id="KW-0812">Transmembrane</keyword>
<keyword evidence="6 7" id="KW-0998">Cell outer membrane</keyword>
<dbReference type="STRING" id="452637.Oter_3723"/>
<evidence type="ECO:0000256" key="8">
    <source>
        <dbReference type="SAM" id="SignalP"/>
    </source>
</evidence>
<dbReference type="RefSeq" id="WP_012376527.1">
    <property type="nucleotide sequence ID" value="NC_010571.1"/>
</dbReference>
<dbReference type="InterPro" id="IPR036942">
    <property type="entry name" value="Beta-barrel_TonB_sf"/>
</dbReference>
<dbReference type="GO" id="GO:0009279">
    <property type="term" value="C:cell outer membrane"/>
    <property type="evidence" value="ECO:0007669"/>
    <property type="project" value="UniProtKB-SubCell"/>
</dbReference>
<dbReference type="PANTHER" id="PTHR32552:SF82">
    <property type="entry name" value="FCUA PROTEIN"/>
    <property type="match status" value="1"/>
</dbReference>
<evidence type="ECO:0000256" key="3">
    <source>
        <dbReference type="ARBA" id="ARBA00022452"/>
    </source>
</evidence>
<dbReference type="EMBL" id="CP001032">
    <property type="protein sequence ID" value="ACB76998.1"/>
    <property type="molecule type" value="Genomic_DNA"/>
</dbReference>
<keyword evidence="8" id="KW-0732">Signal</keyword>
<dbReference type="Proteomes" id="UP000007013">
    <property type="component" value="Chromosome"/>
</dbReference>
<evidence type="ECO:0000313" key="10">
    <source>
        <dbReference type="EMBL" id="ACB76998.1"/>
    </source>
</evidence>
<dbReference type="SUPFAM" id="SSF56935">
    <property type="entry name" value="Porins"/>
    <property type="match status" value="1"/>
</dbReference>
<feature type="chain" id="PRO_5002772839" evidence="8">
    <location>
        <begin position="33"/>
        <end position="767"/>
    </location>
</feature>
<sequence>MLMKPQAFDVARWRHFVLSGLCAAIVTVPVLAQTATPSSDSAAPRADDEVITLPQFTVSGEAADRYRAADAVSAVRVRAPLLETPSTITVLTRDMIDDLAPSRLFDVTRYAAGVQEGRGIQFQDRMILRGFESNGQRVVDNFLQPDDADNITEVVIDRLEISKGPNAILSPAGGPGGAVNVITKSPLYRRQRSVTGVIGLFDAQKLTLDMTDAFSPGSKAAYRFIGSIQDTRRYWSDDARMRNKALAPMFTYKISDRTQLTVKLIGSTQWIFREPLLIIDPRVGPQTDDPYLAPGLSKKGRNGIQPWSHTAVDTADLFALLTTSFNENISLRVAANGRYYFTDSVQEFITLPGLNNTRYQPLTGEFTQDYVWSMVNGQPVSTFSPLFQPGNIPVRGDAQWTRLRYANLQSDLAARYNFPGVTTQTVGGVAVSRRLSVNKVKSGTLPGIDLSRPYVAATPIWDSNLYANNVGNFTNWQAYVNERLGFLDDRVQATGGILHYDTYTYARNAINATNAPSILDDAKNVWMASLLVKVQPNASVYYSHSTNSSPVIANNQPLWRDGVQDEVGFKTEWFNQRLAFNAAYFEISQTNVTTPNPERQTNPSAPEQIVQDLNNHGYEFELTGGITNNLSVLAAYSQLKMRDSLGRHVRAVADRNASILLNYRFTEGAPKGLSLSLGVSYSGRRAGDAPPAYTIASVPAKTSFFLKPYYVTNFSASYTWHDYVFRLYVDNVLDDSGYIQQAGGRVSGTGITTAPGMNVKFSTTWNF</sequence>
<keyword evidence="3 7" id="KW-1134">Transmembrane beta strand</keyword>
<dbReference type="PROSITE" id="PS52016">
    <property type="entry name" value="TONB_DEPENDENT_REC_3"/>
    <property type="match status" value="1"/>
</dbReference>
<keyword evidence="10" id="KW-0675">Receptor</keyword>
<evidence type="ECO:0000313" key="11">
    <source>
        <dbReference type="Proteomes" id="UP000007013"/>
    </source>
</evidence>
<dbReference type="GO" id="GO:0015344">
    <property type="term" value="F:siderophore uptake transmembrane transporter activity"/>
    <property type="evidence" value="ECO:0007669"/>
    <property type="project" value="TreeGrafter"/>
</dbReference>
<dbReference type="AlphaFoldDB" id="B1ZXK3"/>
<name>B1ZXK3_OPITP</name>
<dbReference type="Gene3D" id="2.170.130.10">
    <property type="entry name" value="TonB-dependent receptor, plug domain"/>
    <property type="match status" value="1"/>
</dbReference>
<organism evidence="10 11">
    <name type="scientific">Opitutus terrae (strain DSM 11246 / JCM 15787 / PB90-1)</name>
    <dbReference type="NCBI Taxonomy" id="452637"/>
    <lineage>
        <taxon>Bacteria</taxon>
        <taxon>Pseudomonadati</taxon>
        <taxon>Verrucomicrobiota</taxon>
        <taxon>Opitutia</taxon>
        <taxon>Opitutales</taxon>
        <taxon>Opitutaceae</taxon>
        <taxon>Opitutus</taxon>
    </lineage>
</organism>
<dbReference type="InterPro" id="IPR037066">
    <property type="entry name" value="Plug_dom_sf"/>
</dbReference>
<dbReference type="KEGG" id="ote:Oter_3723"/>
<evidence type="ECO:0000256" key="1">
    <source>
        <dbReference type="ARBA" id="ARBA00004571"/>
    </source>
</evidence>
<keyword evidence="5 7" id="KW-0472">Membrane</keyword>
<evidence type="ECO:0000256" key="4">
    <source>
        <dbReference type="ARBA" id="ARBA00022692"/>
    </source>
</evidence>
<keyword evidence="11" id="KW-1185">Reference proteome</keyword>
<dbReference type="InterPro" id="IPR012910">
    <property type="entry name" value="Plug_dom"/>
</dbReference>
<comment type="similarity">
    <text evidence="7">Belongs to the TonB-dependent receptor family.</text>
</comment>
<keyword evidence="2 7" id="KW-0813">Transport</keyword>
<evidence type="ECO:0000256" key="6">
    <source>
        <dbReference type="ARBA" id="ARBA00023237"/>
    </source>
</evidence>